<dbReference type="PANTHER" id="PTHR11728:SF1">
    <property type="entry name" value="GLYCEROL-3-PHOSPHATE DEHYDROGENASE [NAD(+)] 2, CHLOROPLASTIC"/>
    <property type="match status" value="1"/>
</dbReference>
<dbReference type="PIRSF" id="PIRSF000114">
    <property type="entry name" value="Glycerol-3-P_dh"/>
    <property type="match status" value="1"/>
</dbReference>
<dbReference type="SUPFAM" id="SSF51735">
    <property type="entry name" value="NAD(P)-binding Rossmann-fold domains"/>
    <property type="match status" value="1"/>
</dbReference>
<accession>A0A137SZY6</accession>
<keyword evidence="5" id="KW-0594">Phospholipid biosynthesis</keyword>
<dbReference type="Pfam" id="PF07479">
    <property type="entry name" value="NAD_Gly3P_dh_C"/>
    <property type="match status" value="1"/>
</dbReference>
<evidence type="ECO:0000313" key="15">
    <source>
        <dbReference type="Proteomes" id="UP000070093"/>
    </source>
</evidence>
<dbReference type="InterPro" id="IPR011128">
    <property type="entry name" value="G3P_DH_NAD-dep_N"/>
</dbReference>
<comment type="caution">
    <text evidence="14">The sequence shown here is derived from an EMBL/GenBank/DDBJ whole genome shotgun (WGS) entry which is preliminary data.</text>
</comment>
<evidence type="ECO:0000256" key="7">
    <source>
        <dbReference type="PIRSR" id="PIRSR000114-1"/>
    </source>
</evidence>
<dbReference type="InterPro" id="IPR036291">
    <property type="entry name" value="NAD(P)-bd_dom_sf"/>
</dbReference>
<dbReference type="InterPro" id="IPR008927">
    <property type="entry name" value="6-PGluconate_DH-like_C_sf"/>
</dbReference>
<feature type="binding site" evidence="8">
    <location>
        <begin position="283"/>
        <end position="284"/>
    </location>
    <ligand>
        <name>substrate</name>
    </ligand>
</feature>
<evidence type="ECO:0000256" key="2">
    <source>
        <dbReference type="ARBA" id="ARBA00022516"/>
    </source>
</evidence>
<dbReference type="GO" id="GO:0046168">
    <property type="term" value="P:glycerol-3-phosphate catabolic process"/>
    <property type="evidence" value="ECO:0007669"/>
    <property type="project" value="InterPro"/>
</dbReference>
<keyword evidence="9 10" id="KW-0520">NAD</keyword>
<gene>
    <name evidence="14" type="ORF">HMPREF3202_00565</name>
</gene>
<evidence type="ECO:0000256" key="4">
    <source>
        <dbReference type="ARBA" id="ARBA00023098"/>
    </source>
</evidence>
<keyword evidence="4" id="KW-0443">Lipid metabolism</keyword>
<dbReference type="GO" id="GO:0008654">
    <property type="term" value="P:phospholipid biosynthetic process"/>
    <property type="evidence" value="ECO:0007669"/>
    <property type="project" value="UniProtKB-KW"/>
</dbReference>
<dbReference type="PRINTS" id="PR00077">
    <property type="entry name" value="GPDHDRGNASE"/>
</dbReference>
<evidence type="ECO:0000256" key="11">
    <source>
        <dbReference type="RuleBase" id="RU000439"/>
    </source>
</evidence>
<comment type="catalytic activity">
    <reaction evidence="11">
        <text>sn-glycerol 3-phosphate + NADP(+) = dihydroxyacetone phosphate + NADPH + H(+)</text>
        <dbReference type="Rhea" id="RHEA:11096"/>
        <dbReference type="ChEBI" id="CHEBI:15378"/>
        <dbReference type="ChEBI" id="CHEBI:57597"/>
        <dbReference type="ChEBI" id="CHEBI:57642"/>
        <dbReference type="ChEBI" id="CHEBI:57783"/>
        <dbReference type="ChEBI" id="CHEBI:58349"/>
        <dbReference type="EC" id="1.1.1.94"/>
    </reaction>
</comment>
<feature type="active site" description="Proton acceptor" evidence="7">
    <location>
        <position position="219"/>
    </location>
</feature>
<evidence type="ECO:0000259" key="12">
    <source>
        <dbReference type="Pfam" id="PF01210"/>
    </source>
</evidence>
<dbReference type="PATRIC" id="fig|28125.4.peg.557"/>
<dbReference type="STRING" id="28125.HMPREF3202_00565"/>
<feature type="domain" description="Glycerol-3-phosphate dehydrogenase NAD-dependent N-terminal" evidence="12">
    <location>
        <begin position="32"/>
        <end position="188"/>
    </location>
</feature>
<evidence type="ECO:0000256" key="10">
    <source>
        <dbReference type="RuleBase" id="RU000437"/>
    </source>
</evidence>
<dbReference type="GO" id="GO:0141153">
    <property type="term" value="F:glycerol-3-phosphate dehydrogenase (NADP+) activity"/>
    <property type="evidence" value="ECO:0007669"/>
    <property type="project" value="RHEA"/>
</dbReference>
<feature type="binding site" evidence="8">
    <location>
        <position position="134"/>
    </location>
    <ligand>
        <name>substrate</name>
    </ligand>
</feature>
<dbReference type="eggNOG" id="COG0240">
    <property type="taxonomic scope" value="Bacteria"/>
</dbReference>
<dbReference type="EMBL" id="LTAG01000022">
    <property type="protein sequence ID" value="KXO18016.1"/>
    <property type="molecule type" value="Genomic_DNA"/>
</dbReference>
<dbReference type="InterPro" id="IPR006168">
    <property type="entry name" value="G3P_DH_NAD-dep"/>
</dbReference>
<comment type="similarity">
    <text evidence="1 10">Belongs to the NAD-dependent glycerol-3-phosphate dehydrogenase family.</text>
</comment>
<evidence type="ECO:0000256" key="9">
    <source>
        <dbReference type="PIRSR" id="PIRSR000114-3"/>
    </source>
</evidence>
<name>A0A137SZY6_9BACT</name>
<dbReference type="Proteomes" id="UP000070093">
    <property type="component" value="Unassembled WGS sequence"/>
</dbReference>
<dbReference type="GO" id="GO:0005829">
    <property type="term" value="C:cytosol"/>
    <property type="evidence" value="ECO:0007669"/>
    <property type="project" value="TreeGrafter"/>
</dbReference>
<dbReference type="InterPro" id="IPR013328">
    <property type="entry name" value="6PGD_dom2"/>
</dbReference>
<sequence length="356" mass="39722">MNIFSRLVHKSRKWLRLPFLPNGGLGRGLGSVAIIGSGSWATAIAKVVVEHTHYIGWYLRSEEKIEAFEQHGHNPSYLTSTHFDVGEIDFSADINKIVKEFDTLIFVTPSPYLKDLLDQITVDLKGKTIITAIKGLVPGENLTCSEYFHQHFGLSYEQLALIGGPSHSEEVAMERLTYLTVGCANEQKAEEICKILRSDYIKAKTSSDVLGIEYAAVLKNVYAIVAGICAGLKYGDNFQAVLISNAMQEMERFLTTINPLSRTISDSVYMGDQLVTGYSSFSRNRTFGTMIGKGYSIKSAQVEMQMIAEGYYGTKCMYEINKEVQAEMPMLNAMYNILYNGADAKQEIKLLTDSFR</sequence>
<dbReference type="GO" id="GO:0051287">
    <property type="term" value="F:NAD binding"/>
    <property type="evidence" value="ECO:0007669"/>
    <property type="project" value="InterPro"/>
</dbReference>
<evidence type="ECO:0000259" key="13">
    <source>
        <dbReference type="Pfam" id="PF07479"/>
    </source>
</evidence>
<feature type="domain" description="Glycerol-3-phosphate dehydrogenase NAD-dependent C-terminal" evidence="13">
    <location>
        <begin position="208"/>
        <end position="348"/>
    </location>
</feature>
<evidence type="ECO:0000256" key="3">
    <source>
        <dbReference type="ARBA" id="ARBA00023002"/>
    </source>
</evidence>
<protein>
    <recommendedName>
        <fullName evidence="11">Glycerol-3-phosphate dehydrogenase</fullName>
        <ecNumber evidence="11">1.1.1.94</ecNumber>
    </recommendedName>
</protein>
<keyword evidence="2" id="KW-0444">Lipid biosynthesis</keyword>
<evidence type="ECO:0000256" key="5">
    <source>
        <dbReference type="ARBA" id="ARBA00023209"/>
    </source>
</evidence>
<evidence type="ECO:0000256" key="8">
    <source>
        <dbReference type="PIRSR" id="PIRSR000114-2"/>
    </source>
</evidence>
<dbReference type="InterPro" id="IPR006109">
    <property type="entry name" value="G3P_DH_NAD-dep_C"/>
</dbReference>
<proteinExistence type="inferred from homology"/>
<organism evidence="14 15">
    <name type="scientific">Prevotella bivia</name>
    <dbReference type="NCBI Taxonomy" id="28125"/>
    <lineage>
        <taxon>Bacteria</taxon>
        <taxon>Pseudomonadati</taxon>
        <taxon>Bacteroidota</taxon>
        <taxon>Bacteroidia</taxon>
        <taxon>Bacteroidales</taxon>
        <taxon>Prevotellaceae</taxon>
        <taxon>Prevotella</taxon>
    </lineage>
</organism>
<dbReference type="Gene3D" id="3.40.50.720">
    <property type="entry name" value="NAD(P)-binding Rossmann-like Domain"/>
    <property type="match status" value="1"/>
</dbReference>
<dbReference type="AlphaFoldDB" id="A0A137SZY6"/>
<evidence type="ECO:0000256" key="1">
    <source>
        <dbReference type="ARBA" id="ARBA00011009"/>
    </source>
</evidence>
<reference evidence="14 15" key="1">
    <citation type="submission" date="2016-02" db="EMBL/GenBank/DDBJ databases">
        <authorList>
            <person name="Wen L."/>
            <person name="He K."/>
            <person name="Yang H."/>
        </authorList>
    </citation>
    <scope>NUCLEOTIDE SEQUENCE [LARGE SCALE GENOMIC DNA]</scope>
    <source>
        <strain evidence="14 15">GED7880</strain>
    </source>
</reference>
<keyword evidence="6" id="KW-1208">Phospholipid metabolism</keyword>
<evidence type="ECO:0000313" key="14">
    <source>
        <dbReference type="EMBL" id="KXO18016.1"/>
    </source>
</evidence>
<dbReference type="SUPFAM" id="SSF48179">
    <property type="entry name" value="6-phosphogluconate dehydrogenase C-terminal domain-like"/>
    <property type="match status" value="1"/>
</dbReference>
<dbReference type="Gene3D" id="1.10.1040.10">
    <property type="entry name" value="N-(1-d-carboxylethyl)-l-norvaline Dehydrogenase, domain 2"/>
    <property type="match status" value="1"/>
</dbReference>
<dbReference type="RefSeq" id="WP_080975331.1">
    <property type="nucleotide sequence ID" value="NZ_CP126676.1"/>
</dbReference>
<evidence type="ECO:0000256" key="6">
    <source>
        <dbReference type="ARBA" id="ARBA00023264"/>
    </source>
</evidence>
<dbReference type="EC" id="1.1.1.94" evidence="11"/>
<keyword evidence="3 10" id="KW-0560">Oxidoreductase</keyword>
<dbReference type="PANTHER" id="PTHR11728">
    <property type="entry name" value="GLYCEROL-3-PHOSPHATE DEHYDROGENASE"/>
    <property type="match status" value="1"/>
</dbReference>
<dbReference type="GO" id="GO:0005975">
    <property type="term" value="P:carbohydrate metabolic process"/>
    <property type="evidence" value="ECO:0007669"/>
    <property type="project" value="InterPro"/>
</dbReference>
<dbReference type="Pfam" id="PF01210">
    <property type="entry name" value="NAD_Gly3P_dh_N"/>
    <property type="match status" value="1"/>
</dbReference>
<feature type="binding site" evidence="9">
    <location>
        <position position="283"/>
    </location>
    <ligand>
        <name>NAD(+)</name>
        <dbReference type="ChEBI" id="CHEBI:57540"/>
    </ligand>
</feature>